<dbReference type="Proteomes" id="UP000636800">
    <property type="component" value="Unassembled WGS sequence"/>
</dbReference>
<keyword evidence="1 3" id="KW-0853">WD repeat</keyword>
<evidence type="ECO:0000256" key="3">
    <source>
        <dbReference type="PROSITE-ProRule" id="PRU00221"/>
    </source>
</evidence>
<evidence type="ECO:0000256" key="1">
    <source>
        <dbReference type="ARBA" id="ARBA00022574"/>
    </source>
</evidence>
<feature type="repeat" description="WD" evidence="3">
    <location>
        <begin position="106"/>
        <end position="142"/>
    </location>
</feature>
<keyword evidence="5" id="KW-1185">Reference proteome</keyword>
<dbReference type="SUPFAM" id="SSF50978">
    <property type="entry name" value="WD40 repeat-like"/>
    <property type="match status" value="1"/>
</dbReference>
<dbReference type="EMBL" id="JADCNL010000014">
    <property type="protein sequence ID" value="KAG0453190.1"/>
    <property type="molecule type" value="Genomic_DNA"/>
</dbReference>
<evidence type="ECO:0000313" key="5">
    <source>
        <dbReference type="Proteomes" id="UP000636800"/>
    </source>
</evidence>
<proteinExistence type="predicted"/>
<dbReference type="AlphaFoldDB" id="A0A835U9R1"/>
<gene>
    <name evidence="4" type="ORF">HPP92_025854</name>
</gene>
<accession>A0A835U9R1</accession>
<reference evidence="4 5" key="1">
    <citation type="journal article" date="2020" name="Nat. Food">
        <title>A phased Vanilla planifolia genome enables genetic improvement of flavour and production.</title>
        <authorList>
            <person name="Hasing T."/>
            <person name="Tang H."/>
            <person name="Brym M."/>
            <person name="Khazi F."/>
            <person name="Huang T."/>
            <person name="Chambers A.H."/>
        </authorList>
    </citation>
    <scope>NUCLEOTIDE SEQUENCE [LARGE SCALE GENOMIC DNA]</scope>
    <source>
        <tissue evidence="4">Leaf</tissue>
    </source>
</reference>
<dbReference type="Gene3D" id="2.130.10.10">
    <property type="entry name" value="YVTN repeat-like/Quinoprotein amine dehydrogenase"/>
    <property type="match status" value="1"/>
</dbReference>
<dbReference type="Pfam" id="PF00400">
    <property type="entry name" value="WD40"/>
    <property type="match status" value="1"/>
</dbReference>
<dbReference type="InterPro" id="IPR015943">
    <property type="entry name" value="WD40/YVTN_repeat-like_dom_sf"/>
</dbReference>
<evidence type="ECO:0000313" key="4">
    <source>
        <dbReference type="EMBL" id="KAG0453190.1"/>
    </source>
</evidence>
<dbReference type="PROSITE" id="PS00678">
    <property type="entry name" value="WD_REPEATS_1"/>
    <property type="match status" value="1"/>
</dbReference>
<dbReference type="PANTHER" id="PTHR19855">
    <property type="entry name" value="WD40 REPEAT PROTEIN 12, 37"/>
    <property type="match status" value="1"/>
</dbReference>
<sequence>MATLVILETLTERIVSIAIERKMRKEKVGHFLRLDNNVSGKEIGKEIGSGEKEIGGRSKSSVCGKALNCLDIGGEGSALIAAGGSDPVLRVWDPRKPGNLAPIFQFSSHSSWISACKWHKRSIYHLLSASYDGKVMLWDLRTAWPLAKIDSHNDKVLCADWWKEDGIISGGADSKLFISSGISIP</sequence>
<organism evidence="4 5">
    <name type="scientific">Vanilla planifolia</name>
    <name type="common">Vanilla</name>
    <dbReference type="NCBI Taxonomy" id="51239"/>
    <lineage>
        <taxon>Eukaryota</taxon>
        <taxon>Viridiplantae</taxon>
        <taxon>Streptophyta</taxon>
        <taxon>Embryophyta</taxon>
        <taxon>Tracheophyta</taxon>
        <taxon>Spermatophyta</taxon>
        <taxon>Magnoliopsida</taxon>
        <taxon>Liliopsida</taxon>
        <taxon>Asparagales</taxon>
        <taxon>Orchidaceae</taxon>
        <taxon>Vanilloideae</taxon>
        <taxon>Vanilleae</taxon>
        <taxon>Vanilla</taxon>
    </lineage>
</organism>
<dbReference type="InterPro" id="IPR019775">
    <property type="entry name" value="WD40_repeat_CS"/>
</dbReference>
<dbReference type="PANTHER" id="PTHR19855:SF11">
    <property type="entry name" value="RIBOSOME BIOGENESIS PROTEIN WDR12"/>
    <property type="match status" value="1"/>
</dbReference>
<evidence type="ECO:0000256" key="2">
    <source>
        <dbReference type="ARBA" id="ARBA00022737"/>
    </source>
</evidence>
<dbReference type="PROSITE" id="PS50082">
    <property type="entry name" value="WD_REPEATS_2"/>
    <property type="match status" value="1"/>
</dbReference>
<dbReference type="InterPro" id="IPR001680">
    <property type="entry name" value="WD40_rpt"/>
</dbReference>
<keyword evidence="2" id="KW-0677">Repeat</keyword>
<name>A0A835U9R1_VANPL</name>
<dbReference type="SMART" id="SM00320">
    <property type="entry name" value="WD40"/>
    <property type="match status" value="3"/>
</dbReference>
<comment type="caution">
    <text evidence="4">The sequence shown here is derived from an EMBL/GenBank/DDBJ whole genome shotgun (WGS) entry which is preliminary data.</text>
</comment>
<dbReference type="OrthoDB" id="696117at2759"/>
<protein>
    <submittedName>
        <fullName evidence="4">Uncharacterized protein</fullName>
    </submittedName>
</protein>
<dbReference type="PROSITE" id="PS50294">
    <property type="entry name" value="WD_REPEATS_REGION"/>
    <property type="match status" value="1"/>
</dbReference>
<dbReference type="InterPro" id="IPR036322">
    <property type="entry name" value="WD40_repeat_dom_sf"/>
</dbReference>